<accession>A0A2T3AMI5</accession>
<keyword evidence="2" id="KW-1185">Reference proteome</keyword>
<name>A0A2T3AMI5_9PEZI</name>
<dbReference type="InParanoid" id="A0A2T3AMI5"/>
<organism evidence="1 2">
    <name type="scientific">Coniella lustricola</name>
    <dbReference type="NCBI Taxonomy" id="2025994"/>
    <lineage>
        <taxon>Eukaryota</taxon>
        <taxon>Fungi</taxon>
        <taxon>Dikarya</taxon>
        <taxon>Ascomycota</taxon>
        <taxon>Pezizomycotina</taxon>
        <taxon>Sordariomycetes</taxon>
        <taxon>Sordariomycetidae</taxon>
        <taxon>Diaporthales</taxon>
        <taxon>Schizoparmaceae</taxon>
        <taxon>Coniella</taxon>
    </lineage>
</organism>
<gene>
    <name evidence="1" type="ORF">BD289DRAFT_153501</name>
</gene>
<dbReference type="AlphaFoldDB" id="A0A2T3AMI5"/>
<sequence length="243" mass="26969">MAAGCDILRHMEPGSPKFHVLAEGGHFQLWGRGSTPLAVFRRCMRSMFKPSVASAPLALKSSQTVREGGLSYCLIASICSGRNVVASRQAGADLRAVPKAQGATNYGQPRRGTHVVRHKLTRTLFCTATGKSRHKHQLVPRHSIHCFHVYTYQSTFCPIPPIPSSEPQPGEDSIYYILWYYAHRQKRLGLETVSPGVALPSLALAGWRRKGSQNTAWWTVCCQGWARDQQFPPLFPLFGLSLL</sequence>
<protein>
    <submittedName>
        <fullName evidence="1">Uncharacterized protein</fullName>
    </submittedName>
</protein>
<evidence type="ECO:0000313" key="2">
    <source>
        <dbReference type="Proteomes" id="UP000241462"/>
    </source>
</evidence>
<evidence type="ECO:0000313" key="1">
    <source>
        <dbReference type="EMBL" id="PSS03539.1"/>
    </source>
</evidence>
<dbReference type="Proteomes" id="UP000241462">
    <property type="component" value="Unassembled WGS sequence"/>
</dbReference>
<reference evidence="1 2" key="1">
    <citation type="journal article" date="2018" name="Mycol. Prog.">
        <title>Coniella lustricola, a new species from submerged detritus.</title>
        <authorList>
            <person name="Raudabaugh D.B."/>
            <person name="Iturriaga T."/>
            <person name="Carver A."/>
            <person name="Mondo S."/>
            <person name="Pangilinan J."/>
            <person name="Lipzen A."/>
            <person name="He G."/>
            <person name="Amirebrahimi M."/>
            <person name="Grigoriev I.V."/>
            <person name="Miller A.N."/>
        </authorList>
    </citation>
    <scope>NUCLEOTIDE SEQUENCE [LARGE SCALE GENOMIC DNA]</scope>
    <source>
        <strain evidence="1 2">B22-T-1</strain>
    </source>
</reference>
<dbReference type="EMBL" id="KZ678374">
    <property type="protein sequence ID" value="PSS03539.1"/>
    <property type="molecule type" value="Genomic_DNA"/>
</dbReference>
<proteinExistence type="predicted"/>